<feature type="compositionally biased region" description="Low complexity" evidence="1">
    <location>
        <begin position="24"/>
        <end position="54"/>
    </location>
</feature>
<keyword evidence="2" id="KW-0812">Transmembrane</keyword>
<feature type="compositionally biased region" description="Low complexity" evidence="1">
    <location>
        <begin position="1"/>
        <end position="15"/>
    </location>
</feature>
<reference evidence="3 4" key="1">
    <citation type="submission" date="2024-03" db="EMBL/GenBank/DDBJ databases">
        <title>Draft genome sequence of Klenkia terrae.</title>
        <authorList>
            <person name="Duangmal K."/>
            <person name="Chantavorakit T."/>
        </authorList>
    </citation>
    <scope>NUCLEOTIDE SEQUENCE [LARGE SCALE GENOMIC DNA]</scope>
    <source>
        <strain evidence="3 4">JCM 17786</strain>
    </source>
</reference>
<protein>
    <submittedName>
        <fullName evidence="3">Uncharacterized protein</fullName>
    </submittedName>
</protein>
<organism evidence="3 4">
    <name type="scientific">Klenkia terrae</name>
    <dbReference type="NCBI Taxonomy" id="1052259"/>
    <lineage>
        <taxon>Bacteria</taxon>
        <taxon>Bacillati</taxon>
        <taxon>Actinomycetota</taxon>
        <taxon>Actinomycetes</taxon>
        <taxon>Geodermatophilales</taxon>
        <taxon>Geodermatophilaceae</taxon>
        <taxon>Klenkia</taxon>
    </lineage>
</organism>
<feature type="transmembrane region" description="Helical" evidence="2">
    <location>
        <begin position="89"/>
        <end position="110"/>
    </location>
</feature>
<dbReference type="Proteomes" id="UP001373496">
    <property type="component" value="Unassembled WGS sequence"/>
</dbReference>
<keyword evidence="4" id="KW-1185">Reference proteome</keyword>
<comment type="caution">
    <text evidence="3">The sequence shown here is derived from an EMBL/GenBank/DDBJ whole genome shotgun (WGS) entry which is preliminary data.</text>
</comment>
<accession>A0ABU8E913</accession>
<name>A0ABU8E913_9ACTN</name>
<feature type="region of interest" description="Disordered" evidence="1">
    <location>
        <begin position="1"/>
        <end position="80"/>
    </location>
</feature>
<sequence>MTAGQGQPDGSWGQPPQGGPGQPPQGYGQQPPQGYGQQGQQPPPGYGQQPPQGYGQQGYGQGGYPSAPQAGFGAPGQAPPRPSTVTNGVYAFVAATVIGLIGSIITFANLDTILDNAYRDAGIDPNSVDASLSGIGTGAATAGAVFGLIIFAAYCAVIWFAYQGKNWARIVLFVLGGISLLSVFNVAGTGVALITITSILQLLLIAAGIFFLAQKASSQWYAAMKGR</sequence>
<proteinExistence type="predicted"/>
<feature type="transmembrane region" description="Helical" evidence="2">
    <location>
        <begin position="130"/>
        <end position="160"/>
    </location>
</feature>
<gene>
    <name evidence="3" type="ORF">UXQ13_16715</name>
</gene>
<evidence type="ECO:0000313" key="3">
    <source>
        <dbReference type="EMBL" id="MEI4280116.1"/>
    </source>
</evidence>
<dbReference type="EMBL" id="JBAPLV010000019">
    <property type="protein sequence ID" value="MEI4280116.1"/>
    <property type="molecule type" value="Genomic_DNA"/>
</dbReference>
<feature type="transmembrane region" description="Helical" evidence="2">
    <location>
        <begin position="193"/>
        <end position="213"/>
    </location>
</feature>
<evidence type="ECO:0000256" key="2">
    <source>
        <dbReference type="SAM" id="Phobius"/>
    </source>
</evidence>
<evidence type="ECO:0000256" key="1">
    <source>
        <dbReference type="SAM" id="MobiDB-lite"/>
    </source>
</evidence>
<dbReference type="RefSeq" id="WP_225233210.1">
    <property type="nucleotide sequence ID" value="NZ_JBAPLV010000019.1"/>
</dbReference>
<evidence type="ECO:0000313" key="4">
    <source>
        <dbReference type="Proteomes" id="UP001373496"/>
    </source>
</evidence>
<feature type="compositionally biased region" description="Low complexity" evidence="1">
    <location>
        <begin position="64"/>
        <end position="76"/>
    </location>
</feature>
<keyword evidence="2" id="KW-0472">Membrane</keyword>
<keyword evidence="2" id="KW-1133">Transmembrane helix</keyword>
<feature type="transmembrane region" description="Helical" evidence="2">
    <location>
        <begin position="167"/>
        <end position="187"/>
    </location>
</feature>